<comment type="caution">
    <text evidence="6">The sequence shown here is derived from an EMBL/GenBank/DDBJ whole genome shotgun (WGS) entry which is preliminary data.</text>
</comment>
<dbReference type="GO" id="GO:0003677">
    <property type="term" value="F:DNA binding"/>
    <property type="evidence" value="ECO:0007669"/>
    <property type="project" value="UniProtKB-KW"/>
</dbReference>
<dbReference type="Proteomes" id="UP000321638">
    <property type="component" value="Unassembled WGS sequence"/>
</dbReference>
<keyword evidence="2" id="KW-0805">Transcription regulation</keyword>
<keyword evidence="7" id="KW-1185">Reference proteome</keyword>
<dbReference type="InterPro" id="IPR000847">
    <property type="entry name" value="LysR_HTH_N"/>
</dbReference>
<dbReference type="GO" id="GO:0032993">
    <property type="term" value="C:protein-DNA complex"/>
    <property type="evidence" value="ECO:0007669"/>
    <property type="project" value="TreeGrafter"/>
</dbReference>
<dbReference type="PROSITE" id="PS50931">
    <property type="entry name" value="HTH_LYSR"/>
    <property type="match status" value="1"/>
</dbReference>
<reference evidence="6 7" key="1">
    <citation type="submission" date="2019-06" db="EMBL/GenBank/DDBJ databases">
        <title>New taxonomy in bacterial strain CC-CFT640, isolated from vineyard.</title>
        <authorList>
            <person name="Lin S.-Y."/>
            <person name="Tsai C.-F."/>
            <person name="Young C.-C."/>
        </authorList>
    </citation>
    <scope>NUCLEOTIDE SEQUENCE [LARGE SCALE GENOMIC DNA]</scope>
    <source>
        <strain evidence="6 7">CC-CFT640</strain>
    </source>
</reference>
<dbReference type="PRINTS" id="PR00039">
    <property type="entry name" value="HTHLYSR"/>
</dbReference>
<feature type="domain" description="HTH lysR-type" evidence="5">
    <location>
        <begin position="60"/>
        <end position="111"/>
    </location>
</feature>
<keyword evidence="3" id="KW-0238">DNA-binding</keyword>
<evidence type="ECO:0000256" key="4">
    <source>
        <dbReference type="ARBA" id="ARBA00023163"/>
    </source>
</evidence>
<sequence length="361" mass="39065">MDRPTEARCSGAARPAFTSGRTLAPSLRAAPILFPLRIDPKTLWIASAGHAMDLDAKPYRAFVAVAEERSFGRAAARLNVSQPALSAQIREFERRLGFALFQRTSRSVELTAQGRLFLGNARRMVAETEGAALAARAIRTNQLTIGAAIETVLVPERVALLERFLMRRPDIPLRITNDTNGRHLAAVARREIDLALLIEPMLGPAPTYSPLDAGGAVAADLERQILGQRRVEILVPREHPASRLAVLPRSVLDGLPVVTFDRTHGIALTDAIGRFLHDTGANIVRAPERNALAVERYGAVTRTPAMSLGWFGRSHLKGLAPVVSRPVEGLEAATGLTLLRAKGEERPAATAFWAMAVESAV</sequence>
<evidence type="ECO:0000256" key="2">
    <source>
        <dbReference type="ARBA" id="ARBA00023015"/>
    </source>
</evidence>
<accession>A0A5C8PQ70</accession>
<dbReference type="FunFam" id="1.10.10.10:FF:000001">
    <property type="entry name" value="LysR family transcriptional regulator"/>
    <property type="match status" value="1"/>
</dbReference>
<dbReference type="Pfam" id="PF03466">
    <property type="entry name" value="LysR_substrate"/>
    <property type="match status" value="1"/>
</dbReference>
<keyword evidence="4" id="KW-0804">Transcription</keyword>
<protein>
    <submittedName>
        <fullName evidence="6">LysR family transcriptional regulator</fullName>
    </submittedName>
</protein>
<dbReference type="PANTHER" id="PTHR30346">
    <property type="entry name" value="TRANSCRIPTIONAL DUAL REGULATOR HCAR-RELATED"/>
    <property type="match status" value="1"/>
</dbReference>
<dbReference type="InterPro" id="IPR036390">
    <property type="entry name" value="WH_DNA-bd_sf"/>
</dbReference>
<dbReference type="InterPro" id="IPR036388">
    <property type="entry name" value="WH-like_DNA-bd_sf"/>
</dbReference>
<evidence type="ECO:0000259" key="5">
    <source>
        <dbReference type="PROSITE" id="PS50931"/>
    </source>
</evidence>
<dbReference type="PANTHER" id="PTHR30346:SF28">
    <property type="entry name" value="HTH-TYPE TRANSCRIPTIONAL REGULATOR CYNR"/>
    <property type="match status" value="1"/>
</dbReference>
<evidence type="ECO:0000256" key="1">
    <source>
        <dbReference type="ARBA" id="ARBA00009437"/>
    </source>
</evidence>
<dbReference type="GO" id="GO:0003700">
    <property type="term" value="F:DNA-binding transcription factor activity"/>
    <property type="evidence" value="ECO:0007669"/>
    <property type="project" value="InterPro"/>
</dbReference>
<dbReference type="SUPFAM" id="SSF46785">
    <property type="entry name" value="Winged helix' DNA-binding domain"/>
    <property type="match status" value="1"/>
</dbReference>
<comment type="similarity">
    <text evidence="1">Belongs to the LysR transcriptional regulatory family.</text>
</comment>
<dbReference type="EMBL" id="VDUZ01000010">
    <property type="protein sequence ID" value="TXL76712.1"/>
    <property type="molecule type" value="Genomic_DNA"/>
</dbReference>
<name>A0A5C8PQ70_9HYPH</name>
<dbReference type="Gene3D" id="3.40.190.290">
    <property type="match status" value="1"/>
</dbReference>
<proteinExistence type="inferred from homology"/>
<organism evidence="6 7">
    <name type="scientific">Vineibacter terrae</name>
    <dbReference type="NCBI Taxonomy" id="2586908"/>
    <lineage>
        <taxon>Bacteria</taxon>
        <taxon>Pseudomonadati</taxon>
        <taxon>Pseudomonadota</taxon>
        <taxon>Alphaproteobacteria</taxon>
        <taxon>Hyphomicrobiales</taxon>
        <taxon>Vineibacter</taxon>
    </lineage>
</organism>
<dbReference type="OrthoDB" id="8679465at2"/>
<evidence type="ECO:0000256" key="3">
    <source>
        <dbReference type="ARBA" id="ARBA00023125"/>
    </source>
</evidence>
<dbReference type="SUPFAM" id="SSF53850">
    <property type="entry name" value="Periplasmic binding protein-like II"/>
    <property type="match status" value="1"/>
</dbReference>
<dbReference type="Gene3D" id="1.10.10.10">
    <property type="entry name" value="Winged helix-like DNA-binding domain superfamily/Winged helix DNA-binding domain"/>
    <property type="match status" value="1"/>
</dbReference>
<evidence type="ECO:0000313" key="7">
    <source>
        <dbReference type="Proteomes" id="UP000321638"/>
    </source>
</evidence>
<dbReference type="InterPro" id="IPR005119">
    <property type="entry name" value="LysR_subst-bd"/>
</dbReference>
<evidence type="ECO:0000313" key="6">
    <source>
        <dbReference type="EMBL" id="TXL76712.1"/>
    </source>
</evidence>
<gene>
    <name evidence="6" type="ORF">FHP25_10960</name>
</gene>
<dbReference type="Pfam" id="PF00126">
    <property type="entry name" value="HTH_1"/>
    <property type="match status" value="1"/>
</dbReference>
<dbReference type="AlphaFoldDB" id="A0A5C8PQ70"/>